<feature type="transmembrane region" description="Helical" evidence="9">
    <location>
        <begin position="153"/>
        <end position="171"/>
    </location>
</feature>
<dbReference type="OrthoDB" id="9766690at2"/>
<evidence type="ECO:0000313" key="11">
    <source>
        <dbReference type="Proteomes" id="UP000295765"/>
    </source>
</evidence>
<dbReference type="Gene3D" id="1.10.3860.10">
    <property type="entry name" value="Sodium:dicarboxylate symporter"/>
    <property type="match status" value="1"/>
</dbReference>
<dbReference type="GO" id="GO:0006835">
    <property type="term" value="P:dicarboxylic acid transport"/>
    <property type="evidence" value="ECO:0007669"/>
    <property type="project" value="TreeGrafter"/>
</dbReference>
<dbReference type="PANTHER" id="PTHR42865">
    <property type="entry name" value="PROTON/GLUTAMATE-ASPARTATE SYMPORTER"/>
    <property type="match status" value="1"/>
</dbReference>
<feature type="region of interest" description="Disordered" evidence="8">
    <location>
        <begin position="410"/>
        <end position="436"/>
    </location>
</feature>
<keyword evidence="6 9" id="KW-1133">Transmembrane helix</keyword>
<feature type="transmembrane region" description="Helical" evidence="9">
    <location>
        <begin position="85"/>
        <end position="106"/>
    </location>
</feature>
<dbReference type="SUPFAM" id="SSF118215">
    <property type="entry name" value="Proton glutamate symport protein"/>
    <property type="match status" value="1"/>
</dbReference>
<dbReference type="Pfam" id="PF00375">
    <property type="entry name" value="SDF"/>
    <property type="match status" value="1"/>
</dbReference>
<dbReference type="PRINTS" id="PR00173">
    <property type="entry name" value="EDTRNSPORT"/>
</dbReference>
<feature type="transmembrane region" description="Helical" evidence="9">
    <location>
        <begin position="329"/>
        <end position="347"/>
    </location>
</feature>
<dbReference type="FunFam" id="1.10.3860.10:FF:000001">
    <property type="entry name" value="C4-dicarboxylate transport protein"/>
    <property type="match status" value="1"/>
</dbReference>
<evidence type="ECO:0000256" key="9">
    <source>
        <dbReference type="SAM" id="Phobius"/>
    </source>
</evidence>
<reference evidence="10 11" key="1">
    <citation type="submission" date="2019-03" db="EMBL/GenBank/DDBJ databases">
        <title>Genomic Encyclopedia of Type Strains, Phase IV (KMG-IV): sequencing the most valuable type-strain genomes for metagenomic binning, comparative biology and taxonomic classification.</title>
        <authorList>
            <person name="Goeker M."/>
        </authorList>
    </citation>
    <scope>NUCLEOTIDE SEQUENCE [LARGE SCALE GENOMIC DNA]</scope>
    <source>
        <strain evidence="10 11">DSM 25287</strain>
    </source>
</reference>
<keyword evidence="4 9" id="KW-0812">Transmembrane</keyword>
<sequence length="436" mass="45693">MRSNKLTSYILVAMVLGVITGQAVRELVPDPEWVKSFAANISLLTEIFLRLIKMIIAPLVFTTLVVGIAKMDDIGTVGRIGAKTLLWFVGASAVSITLGMLLVNLFQPGVASGLTLPDAGAVTGLQKSALSLKEFVAHLVPKSVIEAMATNEILQIVVFAVFFGLAAAALGQRTRALIADLDMLAHIMLKVTTFVMNFSPIAVFAAMAAIVARQGLGVLATYGKFIGEFYIGIALLLILLVAAASLVLGRRVLRLVKYLREPTLLAFSTASSEAAFPKTLEQLERFGCSNKVASFVLPMGYSFNLDGSMMFCAFASMFVAQVYGVDMSIGSQVALALTLMITSKGIAGVPRASLVVVAATLPSVGIPEAGLLLLIGIDQFFDMGRTAVNVIGNGIATAVVSKWEGDLQPHAHAEPAAPAKPGAGAGEAPVAEPAVS</sequence>
<evidence type="ECO:0000256" key="1">
    <source>
        <dbReference type="ARBA" id="ARBA00004651"/>
    </source>
</evidence>
<dbReference type="PANTHER" id="PTHR42865:SF7">
    <property type="entry name" value="PROTON_GLUTAMATE-ASPARTATE SYMPORTER"/>
    <property type="match status" value="1"/>
</dbReference>
<feature type="transmembrane region" description="Helical" evidence="9">
    <location>
        <begin position="47"/>
        <end position="69"/>
    </location>
</feature>
<keyword evidence="2" id="KW-0813">Transport</keyword>
<proteinExistence type="predicted"/>
<dbReference type="AlphaFoldDB" id="A0A4R2LA17"/>
<feature type="transmembrane region" description="Helical" evidence="9">
    <location>
        <begin position="354"/>
        <end position="377"/>
    </location>
</feature>
<protein>
    <submittedName>
        <fullName evidence="10">Na+/H+-dicarboxylate symporter</fullName>
    </submittedName>
</protein>
<accession>A0A4R2LA17</accession>
<evidence type="ECO:0000256" key="5">
    <source>
        <dbReference type="ARBA" id="ARBA00022847"/>
    </source>
</evidence>
<evidence type="ECO:0000256" key="2">
    <source>
        <dbReference type="ARBA" id="ARBA00022448"/>
    </source>
</evidence>
<dbReference type="RefSeq" id="WP_132542387.1">
    <property type="nucleotide sequence ID" value="NZ_SLWY01000010.1"/>
</dbReference>
<feature type="transmembrane region" description="Helical" evidence="9">
    <location>
        <begin position="229"/>
        <end position="249"/>
    </location>
</feature>
<keyword evidence="5" id="KW-0769">Symport</keyword>
<keyword evidence="3" id="KW-1003">Cell membrane</keyword>
<dbReference type="GO" id="GO:0005886">
    <property type="term" value="C:plasma membrane"/>
    <property type="evidence" value="ECO:0007669"/>
    <property type="project" value="UniProtKB-SubCell"/>
</dbReference>
<dbReference type="Proteomes" id="UP000295765">
    <property type="component" value="Unassembled WGS sequence"/>
</dbReference>
<name>A0A4R2LA17_9GAMM</name>
<feature type="transmembrane region" description="Helical" evidence="9">
    <location>
        <begin position="183"/>
        <end position="209"/>
    </location>
</feature>
<dbReference type="EMBL" id="SLWY01000010">
    <property type="protein sequence ID" value="TCO81129.1"/>
    <property type="molecule type" value="Genomic_DNA"/>
</dbReference>
<evidence type="ECO:0000256" key="3">
    <source>
        <dbReference type="ARBA" id="ARBA00022475"/>
    </source>
</evidence>
<dbReference type="InterPro" id="IPR001991">
    <property type="entry name" value="Na-dicarboxylate_symporter"/>
</dbReference>
<comment type="caution">
    <text evidence="10">The sequence shown here is derived from an EMBL/GenBank/DDBJ whole genome shotgun (WGS) entry which is preliminary data.</text>
</comment>
<evidence type="ECO:0000256" key="4">
    <source>
        <dbReference type="ARBA" id="ARBA00022692"/>
    </source>
</evidence>
<evidence type="ECO:0000256" key="7">
    <source>
        <dbReference type="ARBA" id="ARBA00023136"/>
    </source>
</evidence>
<comment type="subcellular location">
    <subcellularLocation>
        <location evidence="1">Cell membrane</location>
        <topology evidence="1">Multi-pass membrane protein</topology>
    </subcellularLocation>
</comment>
<gene>
    <name evidence="10" type="ORF">EV699_110155</name>
</gene>
<evidence type="ECO:0000256" key="6">
    <source>
        <dbReference type="ARBA" id="ARBA00022989"/>
    </source>
</evidence>
<dbReference type="InterPro" id="IPR036458">
    <property type="entry name" value="Na:dicarbo_symporter_sf"/>
</dbReference>
<keyword evidence="7 9" id="KW-0472">Membrane</keyword>
<evidence type="ECO:0000313" key="10">
    <source>
        <dbReference type="EMBL" id="TCO81129.1"/>
    </source>
</evidence>
<dbReference type="GO" id="GO:0015293">
    <property type="term" value="F:symporter activity"/>
    <property type="evidence" value="ECO:0007669"/>
    <property type="project" value="UniProtKB-KW"/>
</dbReference>
<feature type="compositionally biased region" description="Low complexity" evidence="8">
    <location>
        <begin position="414"/>
        <end position="436"/>
    </location>
</feature>
<organism evidence="10 11">
    <name type="scientific">Plasticicumulans lactativorans</name>
    <dbReference type="NCBI Taxonomy" id="1133106"/>
    <lineage>
        <taxon>Bacteria</taxon>
        <taxon>Pseudomonadati</taxon>
        <taxon>Pseudomonadota</taxon>
        <taxon>Gammaproteobacteria</taxon>
        <taxon>Candidatus Competibacteraceae</taxon>
        <taxon>Plasticicumulans</taxon>
    </lineage>
</organism>
<keyword evidence="11" id="KW-1185">Reference proteome</keyword>
<evidence type="ECO:0000256" key="8">
    <source>
        <dbReference type="SAM" id="MobiDB-lite"/>
    </source>
</evidence>